<evidence type="ECO:0000313" key="2">
    <source>
        <dbReference type="Proteomes" id="UP001190700"/>
    </source>
</evidence>
<gene>
    <name evidence="1" type="ORF">CYMTET_22454</name>
</gene>
<comment type="caution">
    <text evidence="1">The sequence shown here is derived from an EMBL/GenBank/DDBJ whole genome shotgun (WGS) entry which is preliminary data.</text>
</comment>
<dbReference type="Proteomes" id="UP001190700">
    <property type="component" value="Unassembled WGS sequence"/>
</dbReference>
<sequence>MDDNLGSFVSKVLDHSPADYFTEFIPAEETNTIEEQVHQMLLEHVNMEDSIMKALQEASSFDHDIIGEGLLNAGIPEVPPGQDSLPQESCWMSDSDILKLYEEPLVKNGEYDEYGITVGEVVWYLLSLKEKEKMSDKGFDEFVKVLKFLCGGENCNIPTSLYKMKRYVKHRSVWEYKVDVCPNFCKCYPSTPAGAPKVQEVCGAVLECTDGKPSQWCEEKRYTERSTSNGGTEYISREFFFYLGIKNAIVRWMRDPWFAEMRASKSARSASNRDLWTSSFMDTLNKHSAVSGRLLLEEQLGDIFWRSGKAIEYGEDDAQPFLKDTRYVATYGIHPPHPHGTSFTPIMQSNLLD</sequence>
<dbReference type="AlphaFoldDB" id="A0AAE0G064"/>
<keyword evidence="2" id="KW-1185">Reference proteome</keyword>
<dbReference type="EMBL" id="LGRX02011291">
    <property type="protein sequence ID" value="KAK3269080.1"/>
    <property type="molecule type" value="Genomic_DNA"/>
</dbReference>
<accession>A0AAE0G064</accession>
<name>A0AAE0G064_9CHLO</name>
<reference evidence="1 2" key="1">
    <citation type="journal article" date="2015" name="Genome Biol. Evol.">
        <title>Comparative Genomics of a Bacterivorous Green Alga Reveals Evolutionary Causalities and Consequences of Phago-Mixotrophic Mode of Nutrition.</title>
        <authorList>
            <person name="Burns J.A."/>
            <person name="Paasch A."/>
            <person name="Narechania A."/>
            <person name="Kim E."/>
        </authorList>
    </citation>
    <scope>NUCLEOTIDE SEQUENCE [LARGE SCALE GENOMIC DNA]</scope>
    <source>
        <strain evidence="1 2">PLY_AMNH</strain>
    </source>
</reference>
<evidence type="ECO:0000313" key="1">
    <source>
        <dbReference type="EMBL" id="KAK3269080.1"/>
    </source>
</evidence>
<protein>
    <submittedName>
        <fullName evidence="1">Uncharacterized protein</fullName>
    </submittedName>
</protein>
<proteinExistence type="predicted"/>
<organism evidence="1 2">
    <name type="scientific">Cymbomonas tetramitiformis</name>
    <dbReference type="NCBI Taxonomy" id="36881"/>
    <lineage>
        <taxon>Eukaryota</taxon>
        <taxon>Viridiplantae</taxon>
        <taxon>Chlorophyta</taxon>
        <taxon>Pyramimonadophyceae</taxon>
        <taxon>Pyramimonadales</taxon>
        <taxon>Pyramimonadaceae</taxon>
        <taxon>Cymbomonas</taxon>
    </lineage>
</organism>